<evidence type="ECO:0000313" key="2">
    <source>
        <dbReference type="Proteomes" id="UP000824881"/>
    </source>
</evidence>
<accession>A0ACB7IKD3</accession>
<reference evidence="1 2" key="1">
    <citation type="journal article" date="2021" name="Appl. Environ. Microbiol.">
        <title>Genetic linkage and physical mapping for an oyster mushroom Pleurotus cornucopiae and QTL analysis for the trait cap color.</title>
        <authorList>
            <person name="Zhang Y."/>
            <person name="Gao W."/>
            <person name="Sonnenberg A."/>
            <person name="Chen Q."/>
            <person name="Zhang J."/>
            <person name="Huang C."/>
        </authorList>
    </citation>
    <scope>NUCLEOTIDE SEQUENCE [LARGE SCALE GENOMIC DNA]</scope>
    <source>
        <strain evidence="1">CCMSSC00406</strain>
    </source>
</reference>
<keyword evidence="2" id="KW-1185">Reference proteome</keyword>
<dbReference type="EMBL" id="WQMT02000010">
    <property type="protein sequence ID" value="KAG9218058.1"/>
    <property type="molecule type" value="Genomic_DNA"/>
</dbReference>
<sequence>MPSMVSTPASLDRPAPHAVRCPRFADFCLRAPIHPNSTIPDTEGEEVARHAPHPHIPAGALSGVQFTRTPNYVQVVGFVDQRLINIQHPTSNIQTPGFRFRRRARPARC</sequence>
<proteinExistence type="predicted"/>
<protein>
    <submittedName>
        <fullName evidence="1">Uncharacterized protein</fullName>
    </submittedName>
</protein>
<comment type="caution">
    <text evidence="1">The sequence shown here is derived from an EMBL/GenBank/DDBJ whole genome shotgun (WGS) entry which is preliminary data.</text>
</comment>
<gene>
    <name evidence="1" type="ORF">CCMSSC00406_0008835</name>
</gene>
<evidence type="ECO:0000313" key="1">
    <source>
        <dbReference type="EMBL" id="KAG9218058.1"/>
    </source>
</evidence>
<name>A0ACB7IKD3_PLECO</name>
<organism evidence="1 2">
    <name type="scientific">Pleurotus cornucopiae</name>
    <name type="common">Cornucopia mushroom</name>
    <dbReference type="NCBI Taxonomy" id="5321"/>
    <lineage>
        <taxon>Eukaryota</taxon>
        <taxon>Fungi</taxon>
        <taxon>Dikarya</taxon>
        <taxon>Basidiomycota</taxon>
        <taxon>Agaricomycotina</taxon>
        <taxon>Agaricomycetes</taxon>
        <taxon>Agaricomycetidae</taxon>
        <taxon>Agaricales</taxon>
        <taxon>Pleurotineae</taxon>
        <taxon>Pleurotaceae</taxon>
        <taxon>Pleurotus</taxon>
    </lineage>
</organism>
<dbReference type="Proteomes" id="UP000824881">
    <property type="component" value="Unassembled WGS sequence"/>
</dbReference>